<feature type="transmembrane region" description="Helical" evidence="14">
    <location>
        <begin position="110"/>
        <end position="130"/>
    </location>
</feature>
<evidence type="ECO:0000256" key="5">
    <source>
        <dbReference type="ARBA" id="ARBA00022475"/>
    </source>
</evidence>
<keyword evidence="8" id="KW-0016">Alginate biosynthesis</keyword>
<keyword evidence="5 13" id="KW-1003">Cell membrane</keyword>
<dbReference type="STRING" id="1437059.A6A05_00470"/>
<feature type="transmembrane region" description="Helical" evidence="14">
    <location>
        <begin position="335"/>
        <end position="352"/>
    </location>
</feature>
<evidence type="ECO:0000256" key="1">
    <source>
        <dbReference type="ARBA" id="ARBA00004651"/>
    </source>
</evidence>
<evidence type="ECO:0000256" key="4">
    <source>
        <dbReference type="ARBA" id="ARBA00016084"/>
    </source>
</evidence>
<keyword evidence="7 14" id="KW-0812">Transmembrane</keyword>
<feature type="transmembrane region" description="Helical" evidence="14">
    <location>
        <begin position="470"/>
        <end position="489"/>
    </location>
</feature>
<dbReference type="Proteomes" id="UP000078543">
    <property type="component" value="Unassembled WGS sequence"/>
</dbReference>
<dbReference type="PANTHER" id="PTHR13285:SF23">
    <property type="entry name" value="TEICHOIC ACID D-ALANYLTRANSFERASE"/>
    <property type="match status" value="1"/>
</dbReference>
<comment type="subcellular location">
    <subcellularLocation>
        <location evidence="1">Cell membrane</location>
        <topology evidence="1">Multi-pass membrane protein</topology>
    </subcellularLocation>
</comment>
<keyword evidence="9 14" id="KW-1133">Transmembrane helix</keyword>
<dbReference type="EMBL" id="LWQU01000104">
    <property type="protein sequence ID" value="OAN55068.1"/>
    <property type="molecule type" value="Genomic_DNA"/>
</dbReference>
<dbReference type="InterPro" id="IPR028362">
    <property type="entry name" value="AlgI"/>
</dbReference>
<dbReference type="GO" id="GO:0005886">
    <property type="term" value="C:plasma membrane"/>
    <property type="evidence" value="ECO:0007669"/>
    <property type="project" value="UniProtKB-SubCell"/>
</dbReference>
<proteinExistence type="inferred from homology"/>
<dbReference type="PIRSF" id="PIRSF500217">
    <property type="entry name" value="AlgI"/>
    <property type="match status" value="1"/>
</dbReference>
<dbReference type="RefSeq" id="WP_068498146.1">
    <property type="nucleotide sequence ID" value="NZ_LWQU01000104.1"/>
</dbReference>
<evidence type="ECO:0000256" key="10">
    <source>
        <dbReference type="ARBA" id="ARBA00023136"/>
    </source>
</evidence>
<evidence type="ECO:0000256" key="13">
    <source>
        <dbReference type="PIRNR" id="PIRNR016636"/>
    </source>
</evidence>
<evidence type="ECO:0000256" key="8">
    <source>
        <dbReference type="ARBA" id="ARBA00022841"/>
    </source>
</evidence>
<evidence type="ECO:0000256" key="2">
    <source>
        <dbReference type="ARBA" id="ARBA00005182"/>
    </source>
</evidence>
<dbReference type="InterPro" id="IPR024194">
    <property type="entry name" value="Ac/AlaTfrase_AlgI/DltB"/>
</dbReference>
<protein>
    <recommendedName>
        <fullName evidence="4">Probable alginate O-acetylase AlgI</fullName>
    </recommendedName>
    <alternativeName>
        <fullName evidence="12">Alginate biosynthesis protein AlgI</fullName>
    </alternativeName>
</protein>
<dbReference type="PIRSF" id="PIRSF016636">
    <property type="entry name" value="AlgI_DltB"/>
    <property type="match status" value="1"/>
</dbReference>
<comment type="pathway">
    <text evidence="2">Glycan biosynthesis; alginate biosynthesis.</text>
</comment>
<evidence type="ECO:0000256" key="6">
    <source>
        <dbReference type="ARBA" id="ARBA00022679"/>
    </source>
</evidence>
<dbReference type="Pfam" id="PF03062">
    <property type="entry name" value="MBOAT"/>
    <property type="match status" value="1"/>
</dbReference>
<dbReference type="InterPro" id="IPR004299">
    <property type="entry name" value="MBOAT_fam"/>
</dbReference>
<evidence type="ECO:0000256" key="7">
    <source>
        <dbReference type="ARBA" id="ARBA00022692"/>
    </source>
</evidence>
<keyword evidence="16" id="KW-1185">Reference proteome</keyword>
<reference evidence="15 16" key="1">
    <citation type="submission" date="2016-04" db="EMBL/GenBank/DDBJ databases">
        <title>Draft genome sequence of freshwater magnetotactic bacteria Magnetospirillum marisnigri SP-1 and Magnetospirillum moscoviense BB-1.</title>
        <authorList>
            <person name="Koziaeva V."/>
            <person name="Dziuba M.V."/>
            <person name="Ivanov T.M."/>
            <person name="Kuznetsov B."/>
            <person name="Grouzdev D.S."/>
        </authorList>
    </citation>
    <scope>NUCLEOTIDE SEQUENCE [LARGE SCALE GENOMIC DNA]</scope>
    <source>
        <strain evidence="15 16">BB-1</strain>
    </source>
</reference>
<comment type="caution">
    <text evidence="15">The sequence shown here is derived from an EMBL/GenBank/DDBJ whole genome shotgun (WGS) entry which is preliminary data.</text>
</comment>
<evidence type="ECO:0000256" key="14">
    <source>
        <dbReference type="SAM" id="Phobius"/>
    </source>
</evidence>
<feature type="transmembrane region" description="Helical" evidence="14">
    <location>
        <begin position="41"/>
        <end position="64"/>
    </location>
</feature>
<organism evidence="15 16">
    <name type="scientific">Magnetospirillum moscoviense</name>
    <dbReference type="NCBI Taxonomy" id="1437059"/>
    <lineage>
        <taxon>Bacteria</taxon>
        <taxon>Pseudomonadati</taxon>
        <taxon>Pseudomonadota</taxon>
        <taxon>Alphaproteobacteria</taxon>
        <taxon>Rhodospirillales</taxon>
        <taxon>Rhodospirillaceae</taxon>
        <taxon>Magnetospirillum</taxon>
    </lineage>
</organism>
<dbReference type="OrthoDB" id="139172at2"/>
<keyword evidence="11 13" id="KW-0012">Acyltransferase</keyword>
<evidence type="ECO:0000313" key="15">
    <source>
        <dbReference type="EMBL" id="OAN55068.1"/>
    </source>
</evidence>
<dbReference type="InterPro" id="IPR051085">
    <property type="entry name" value="MB_O-acyltransferase"/>
</dbReference>
<evidence type="ECO:0000313" key="16">
    <source>
        <dbReference type="Proteomes" id="UP000078543"/>
    </source>
</evidence>
<feature type="transmembrane region" description="Helical" evidence="14">
    <location>
        <begin position="312"/>
        <end position="329"/>
    </location>
</feature>
<evidence type="ECO:0000256" key="9">
    <source>
        <dbReference type="ARBA" id="ARBA00022989"/>
    </source>
</evidence>
<dbReference type="PANTHER" id="PTHR13285">
    <property type="entry name" value="ACYLTRANSFERASE"/>
    <property type="match status" value="1"/>
</dbReference>
<feature type="transmembrane region" description="Helical" evidence="14">
    <location>
        <begin position="364"/>
        <end position="386"/>
    </location>
</feature>
<comment type="similarity">
    <text evidence="3 13">Belongs to the membrane-bound acyltransferase family.</text>
</comment>
<name>A0A178MYP2_9PROT</name>
<sequence length="499" mass="55704">MLFNSFEFIFFFLPILVGAVWLSHHLAPAAAAITMLAGSLAFYAYWDPTALFLLLVSIIANFALGRRIHASGSLGLLWGGIAVNLGWLAYFKYRYFLAGAFVDVDPAVRASLVIPLGVSFYTLHQISFLVDCRRQRFRRPDSLTDYALYVSFFPQLIAGPIVRYSEVAPQFHQCGAFALRWRDVAIALSMFAIGLFKKEIFADTFGTLATPTFNQAAAGQPIGLVEGWLAAVFYTLQIYFDFSAYSDMAIGLARLFGIRLPLNFNSPLRSTSMIEFWRRWHITLSRFLRDYVFMPLMFALGGQRGGTIRRHLVMSASLFVLMLLCGIWHGADWTFVLWGAIHGVLLVANHLARAWLGPPGRRPPVALSAAKWLGTFILITTTLVLFRSDSLGQAGAMLQAMFGMDGRLSLAADLQTVLAAKSKLAWLAAGMVTALALPNVPSLMRRYRPVVDFHREAYDRWSLLPDWRPTVAWAVAASILFLAGIATFGDTSQFIYWQF</sequence>
<evidence type="ECO:0000256" key="11">
    <source>
        <dbReference type="ARBA" id="ARBA00023315"/>
    </source>
</evidence>
<feature type="transmembrane region" description="Helical" evidence="14">
    <location>
        <begin position="71"/>
        <end position="90"/>
    </location>
</feature>
<keyword evidence="10 13" id="KW-0472">Membrane</keyword>
<dbReference type="GO" id="GO:0042121">
    <property type="term" value="P:alginic acid biosynthetic process"/>
    <property type="evidence" value="ECO:0007669"/>
    <property type="project" value="UniProtKB-KW"/>
</dbReference>
<feature type="transmembrane region" description="Helical" evidence="14">
    <location>
        <begin position="424"/>
        <end position="444"/>
    </location>
</feature>
<evidence type="ECO:0000256" key="12">
    <source>
        <dbReference type="ARBA" id="ARBA00031030"/>
    </source>
</evidence>
<dbReference type="GO" id="GO:0016746">
    <property type="term" value="F:acyltransferase activity"/>
    <property type="evidence" value="ECO:0007669"/>
    <property type="project" value="UniProtKB-KW"/>
</dbReference>
<keyword evidence="6 13" id="KW-0808">Transferase</keyword>
<gene>
    <name evidence="15" type="ORF">A6A05_00470</name>
</gene>
<dbReference type="AlphaFoldDB" id="A0A178MYP2"/>
<accession>A0A178MYP2</accession>
<evidence type="ECO:0000256" key="3">
    <source>
        <dbReference type="ARBA" id="ARBA00010323"/>
    </source>
</evidence>